<protein>
    <submittedName>
        <fullName evidence="12">Phosphorylase superfamily protein</fullName>
    </submittedName>
</protein>
<feature type="domain" description="DUF7779" evidence="11">
    <location>
        <begin position="613"/>
        <end position="700"/>
    </location>
</feature>
<keyword evidence="8" id="KW-0802">TPR repeat</keyword>
<keyword evidence="7" id="KW-0472">Membrane</keyword>
<dbReference type="SUPFAM" id="SSF48452">
    <property type="entry name" value="TPR-like"/>
    <property type="match status" value="1"/>
</dbReference>
<name>A0A1J9S3D5_9PEZI</name>
<feature type="domain" description="NB-ARC" evidence="9">
    <location>
        <begin position="379"/>
        <end position="525"/>
    </location>
</feature>
<dbReference type="InterPro" id="IPR027417">
    <property type="entry name" value="P-loop_NTPase"/>
</dbReference>
<dbReference type="SMART" id="SM00028">
    <property type="entry name" value="TPR"/>
    <property type="match status" value="4"/>
</dbReference>
<evidence type="ECO:0000313" key="13">
    <source>
        <dbReference type="Proteomes" id="UP000183809"/>
    </source>
</evidence>
<dbReference type="PANTHER" id="PTHR48182">
    <property type="entry name" value="PROTEIN SERAC1"/>
    <property type="match status" value="1"/>
</dbReference>
<dbReference type="InterPro" id="IPR019734">
    <property type="entry name" value="TPR_rpt"/>
</dbReference>
<dbReference type="SUPFAM" id="SSF52540">
    <property type="entry name" value="P-loop containing nucleoside triphosphate hydrolases"/>
    <property type="match status" value="1"/>
</dbReference>
<organism evidence="12 13">
    <name type="scientific">Diplodia corticola</name>
    <dbReference type="NCBI Taxonomy" id="236234"/>
    <lineage>
        <taxon>Eukaryota</taxon>
        <taxon>Fungi</taxon>
        <taxon>Dikarya</taxon>
        <taxon>Ascomycota</taxon>
        <taxon>Pezizomycotina</taxon>
        <taxon>Dothideomycetes</taxon>
        <taxon>Dothideomycetes incertae sedis</taxon>
        <taxon>Botryosphaeriales</taxon>
        <taxon>Botryosphaeriaceae</taxon>
        <taxon>Diplodia</taxon>
    </lineage>
</organism>
<evidence type="ECO:0000259" key="11">
    <source>
        <dbReference type="Pfam" id="PF25000"/>
    </source>
</evidence>
<evidence type="ECO:0000256" key="7">
    <source>
        <dbReference type="ARBA" id="ARBA00023136"/>
    </source>
</evidence>
<evidence type="ECO:0000259" key="10">
    <source>
        <dbReference type="Pfam" id="PF05057"/>
    </source>
</evidence>
<dbReference type="PANTHER" id="PTHR48182:SF2">
    <property type="entry name" value="PROTEIN SERAC1"/>
    <property type="match status" value="1"/>
</dbReference>
<dbReference type="Pfam" id="PF25000">
    <property type="entry name" value="DUF7779"/>
    <property type="match status" value="1"/>
</dbReference>
<dbReference type="EMBL" id="MNUE01000025">
    <property type="protein sequence ID" value="OJD34141.1"/>
    <property type="molecule type" value="Genomic_DNA"/>
</dbReference>
<reference evidence="12 13" key="1">
    <citation type="submission" date="2016-10" db="EMBL/GenBank/DDBJ databases">
        <title>Proteomics and genomics reveal pathogen-plant mechanisms compatible with a hemibiotrophic lifestyle of Diplodia corticola.</title>
        <authorList>
            <person name="Fernandes I."/>
            <person name="De Jonge R."/>
            <person name="Van De Peer Y."/>
            <person name="Devreese B."/>
            <person name="Alves A."/>
            <person name="Esteves A.C."/>
        </authorList>
    </citation>
    <scope>NUCLEOTIDE SEQUENCE [LARGE SCALE GENOMIC DNA]</scope>
    <source>
        <strain evidence="12 13">CBS 112549</strain>
    </source>
</reference>
<dbReference type="GO" id="GO:0005739">
    <property type="term" value="C:mitochondrion"/>
    <property type="evidence" value="ECO:0007669"/>
    <property type="project" value="UniProtKB-SubCell"/>
</dbReference>
<dbReference type="InterPro" id="IPR052374">
    <property type="entry name" value="SERAC1"/>
</dbReference>
<evidence type="ECO:0000256" key="4">
    <source>
        <dbReference type="ARBA" id="ARBA00007920"/>
    </source>
</evidence>
<dbReference type="GO" id="GO:0005783">
    <property type="term" value="C:endoplasmic reticulum"/>
    <property type="evidence" value="ECO:0007669"/>
    <property type="project" value="UniProtKB-SubCell"/>
</dbReference>
<keyword evidence="5" id="KW-0256">Endoplasmic reticulum</keyword>
<feature type="domain" description="DUF676" evidence="10">
    <location>
        <begin position="92"/>
        <end position="246"/>
    </location>
</feature>
<feature type="repeat" description="TPR" evidence="8">
    <location>
        <begin position="844"/>
        <end position="877"/>
    </location>
</feature>
<evidence type="ECO:0000256" key="1">
    <source>
        <dbReference type="ARBA" id="ARBA00004173"/>
    </source>
</evidence>
<dbReference type="AlphaFoldDB" id="A0A1J9S3D5"/>
<dbReference type="RefSeq" id="XP_020130401.1">
    <property type="nucleotide sequence ID" value="XM_020273272.1"/>
</dbReference>
<accession>A0A1J9S3D5</accession>
<dbReference type="Gene3D" id="3.40.50.300">
    <property type="entry name" value="P-loop containing nucleotide triphosphate hydrolases"/>
    <property type="match status" value="1"/>
</dbReference>
<dbReference type="Pfam" id="PF13424">
    <property type="entry name" value="TPR_12"/>
    <property type="match status" value="1"/>
</dbReference>
<keyword evidence="13" id="KW-1185">Reference proteome</keyword>
<dbReference type="GO" id="GO:0043531">
    <property type="term" value="F:ADP binding"/>
    <property type="evidence" value="ECO:0007669"/>
    <property type="project" value="InterPro"/>
</dbReference>
<proteinExistence type="inferred from homology"/>
<evidence type="ECO:0000313" key="12">
    <source>
        <dbReference type="EMBL" id="OJD34141.1"/>
    </source>
</evidence>
<dbReference type="Pfam" id="PF00931">
    <property type="entry name" value="NB-ARC"/>
    <property type="match status" value="1"/>
</dbReference>
<dbReference type="Pfam" id="PF05057">
    <property type="entry name" value="DUF676"/>
    <property type="match status" value="1"/>
</dbReference>
<evidence type="ECO:0000256" key="3">
    <source>
        <dbReference type="ARBA" id="ARBA00004370"/>
    </source>
</evidence>
<sequence>MSTINLQGIPSEEDFKRIMHTLNEHFPVFEFGIAPQSAGRLGATVTFRQWKSDQKSIGKVERVIQAYRDVRVSSDFRGLTVLYAPQTPVVDIVAVHGLGGHAAETWIYRSSSKPVFWLRDLLPQYMATARIMTFGYNSNIVSRSTASIKTVATQLLNQVSAERQDSQRPLLFIAHSLGGLVALTTSRNESINHEVFTSTRGIFFLGTPHQGSKSADLARVITNVVSVARSTATQYLDVLKRDSNELLELSQAFEPLTRDGTLELRSFYETEKTRVMVGKFRWRSIEIVDNRSALIGSSGEKRFPIAADHRSICKFDHESNQGFVQIVSQMKDVCRNLVVSSEVKCIFVPPGRLPLDVNFFGRESILREICDKIRPEGTNKSLRCLCLHGHPGVGKTQLAAKTAQDMTGTFRHILFVQADTSQKLLQSFLAIGRHLNLASGESPEPTTVRSQVLDWLRKQDLPWLLIFDNVEEARPLLQYLPENGQGSVILTSRNGKIANGLSMAFSERASIQVSGMDPDEGRNFLLRQLKDTKGAVKDQDDLREISLSVAERFYYHPLALRQASAFIRETESTITKLWDLLQINPANDLQVYNFQDQSTPYEESLWSVWRMILASLDHGAAKLLTVFCLFDPDGIPDELFVPAGVPNQGIDDRHASDPIEYFIDRAPLMRYEILMQRAPSIISVHRLVQRVRLNNVSTEEKEEAFEVALRLLARNFPKQHLGAHLHDQWARCELFLSHVLAIDTMVHQLSPELKDPVSYIDMLCDCTWYLWEIEQYDEALGRLEQLEKLCAETIGIKTLQGARILVNRGSIYARCDHLLESGACFRRALEIRQRLLPDDDQLLANSYMQVGNWYTSQGQYDQAERHLRSSIKIRDASIPGQTIISHQNLARCLQLQGKLDESGDIVNKSAEVERAMGTSKEAQYHKFGRLYIQGNIHLGRGDYRLALDSFKAVFDGRKSLSISAGPFSAACHKVGVAHQMLGNYEEAR</sequence>
<comment type="caution">
    <text evidence="12">The sequence shown here is derived from an EMBL/GenBank/DDBJ whole genome shotgun (WGS) entry which is preliminary data.</text>
</comment>
<keyword evidence="6" id="KW-0496">Mitochondrion</keyword>
<dbReference type="GO" id="GO:0016020">
    <property type="term" value="C:membrane"/>
    <property type="evidence" value="ECO:0007669"/>
    <property type="project" value="UniProtKB-SubCell"/>
</dbReference>
<gene>
    <name evidence="12" type="ORF">BKCO1_2500025</name>
</gene>
<dbReference type="InterPro" id="IPR056681">
    <property type="entry name" value="DUF7779"/>
</dbReference>
<dbReference type="InterPro" id="IPR029058">
    <property type="entry name" value="AB_hydrolase_fold"/>
</dbReference>
<dbReference type="InterPro" id="IPR002182">
    <property type="entry name" value="NB-ARC"/>
</dbReference>
<dbReference type="SUPFAM" id="SSF53474">
    <property type="entry name" value="alpha/beta-Hydrolases"/>
    <property type="match status" value="1"/>
</dbReference>
<evidence type="ECO:0000256" key="2">
    <source>
        <dbReference type="ARBA" id="ARBA00004240"/>
    </source>
</evidence>
<dbReference type="InterPro" id="IPR007751">
    <property type="entry name" value="DUF676_lipase-like"/>
</dbReference>
<dbReference type="Gene3D" id="1.25.40.10">
    <property type="entry name" value="Tetratricopeptide repeat domain"/>
    <property type="match status" value="1"/>
</dbReference>
<evidence type="ECO:0000256" key="6">
    <source>
        <dbReference type="ARBA" id="ARBA00023128"/>
    </source>
</evidence>
<dbReference type="InterPro" id="IPR011990">
    <property type="entry name" value="TPR-like_helical_dom_sf"/>
</dbReference>
<dbReference type="GeneID" id="31013532"/>
<evidence type="ECO:0000256" key="5">
    <source>
        <dbReference type="ARBA" id="ARBA00022824"/>
    </source>
</evidence>
<comment type="subcellular location">
    <subcellularLocation>
        <location evidence="2">Endoplasmic reticulum</location>
    </subcellularLocation>
    <subcellularLocation>
        <location evidence="3">Membrane</location>
    </subcellularLocation>
    <subcellularLocation>
        <location evidence="1">Mitochondrion</location>
    </subcellularLocation>
</comment>
<evidence type="ECO:0000259" key="9">
    <source>
        <dbReference type="Pfam" id="PF00931"/>
    </source>
</evidence>
<comment type="similarity">
    <text evidence="4">Belongs to the putative lipase ROG1 family.</text>
</comment>
<dbReference type="Gene3D" id="3.40.50.1820">
    <property type="entry name" value="alpha/beta hydrolase"/>
    <property type="match status" value="1"/>
</dbReference>
<dbReference type="OrthoDB" id="674604at2759"/>
<evidence type="ECO:0000256" key="8">
    <source>
        <dbReference type="PROSITE-ProRule" id="PRU00339"/>
    </source>
</evidence>
<dbReference type="Proteomes" id="UP000183809">
    <property type="component" value="Unassembled WGS sequence"/>
</dbReference>
<dbReference type="PROSITE" id="PS50005">
    <property type="entry name" value="TPR"/>
    <property type="match status" value="1"/>
</dbReference>